<evidence type="ECO:0000256" key="2">
    <source>
        <dbReference type="ARBA" id="ARBA00022726"/>
    </source>
</evidence>
<dbReference type="AlphaFoldDB" id="A3DLV0"/>
<dbReference type="HOGENOM" id="CLU_086256_0_0_2"/>
<dbReference type="Proteomes" id="UP000000254">
    <property type="component" value="Chromosome"/>
</dbReference>
<keyword evidence="1" id="KW-0808">Transferase</keyword>
<dbReference type="eggNOG" id="arCOG00031">
    <property type="taxonomic scope" value="Archaea"/>
</dbReference>
<reference evidence="3 4" key="2">
    <citation type="journal article" date="2009" name="Stand. Genomic Sci.">
        <title>Complete genome sequence of Staphylothermus marinus Stetter and Fiala 1986 type strain F1.</title>
        <authorList>
            <person name="Anderson I.J."/>
            <person name="Sun H."/>
            <person name="Lapidus A."/>
            <person name="Copeland A."/>
            <person name="Glavina Del Rio T."/>
            <person name="Tice H."/>
            <person name="Dalin E."/>
            <person name="Lucas S."/>
            <person name="Barry K."/>
            <person name="Land M."/>
            <person name="Richardson P."/>
            <person name="Huber H."/>
            <person name="Kyrpides N.C."/>
        </authorList>
    </citation>
    <scope>NUCLEOTIDE SEQUENCE [LARGE SCALE GENOMIC DNA]</scope>
    <source>
        <strain evidence="4">ATCC 43588 / DSM 3639 / JCM 9404 / F1</strain>
    </source>
</reference>
<dbReference type="InterPro" id="IPR050118">
    <property type="entry name" value="Pur/Pyrimidine_PRTase"/>
</dbReference>
<keyword evidence="2" id="KW-0660">Purine salvage</keyword>
<evidence type="ECO:0000256" key="1">
    <source>
        <dbReference type="ARBA" id="ARBA00022679"/>
    </source>
</evidence>
<gene>
    <name evidence="3" type="ordered locus">Smar_0502</name>
</gene>
<proteinExistence type="predicted"/>
<organism evidence="3 4">
    <name type="scientific">Staphylothermus marinus (strain ATCC 43588 / DSM 3639 / JCM 9404 / F1)</name>
    <dbReference type="NCBI Taxonomy" id="399550"/>
    <lineage>
        <taxon>Archaea</taxon>
        <taxon>Thermoproteota</taxon>
        <taxon>Thermoprotei</taxon>
        <taxon>Desulfurococcales</taxon>
        <taxon>Desulfurococcaceae</taxon>
        <taxon>Staphylothermus</taxon>
    </lineage>
</organism>
<dbReference type="RefSeq" id="WP_011838801.1">
    <property type="nucleotide sequence ID" value="NC_009033.1"/>
</dbReference>
<dbReference type="STRING" id="399550.Smar_0502"/>
<dbReference type="EMBL" id="CP000575">
    <property type="protein sequence ID" value="ABN69610.1"/>
    <property type="molecule type" value="Genomic_DNA"/>
</dbReference>
<dbReference type="GO" id="GO:0006166">
    <property type="term" value="P:purine ribonucleoside salvage"/>
    <property type="evidence" value="ECO:0007669"/>
    <property type="project" value="UniProtKB-KW"/>
</dbReference>
<evidence type="ECO:0000313" key="4">
    <source>
        <dbReference type="Proteomes" id="UP000000254"/>
    </source>
</evidence>
<dbReference type="PANTHER" id="PTHR43864">
    <property type="entry name" value="HYPOXANTHINE/GUANINE PHOSPHORIBOSYLTRANSFERASE"/>
    <property type="match status" value="1"/>
</dbReference>
<evidence type="ECO:0000313" key="3">
    <source>
        <dbReference type="EMBL" id="ABN69610.1"/>
    </source>
</evidence>
<dbReference type="PANTHER" id="PTHR43864:SF1">
    <property type="entry name" value="XANTHINE PHOSPHORIBOSYLTRANSFERASE"/>
    <property type="match status" value="1"/>
</dbReference>
<dbReference type="OrthoDB" id="31418at2157"/>
<name>A3DLV0_STAMF</name>
<keyword evidence="4" id="KW-1185">Reference proteome</keyword>
<dbReference type="GeneID" id="4907325"/>
<dbReference type="KEGG" id="smr:Smar_0502"/>
<reference evidence="4" key="1">
    <citation type="journal article" date="2009" name="BMC Genomics">
        <title>The complete genome sequence of Staphylothermus marinus reveals differences in sulfur metabolism among heterotrophic Crenarchaeota.</title>
        <authorList>
            <person name="Anderson I.J."/>
            <person name="Dharmarajan L."/>
            <person name="Rodriguez J."/>
            <person name="Hooper S."/>
            <person name="Porat I."/>
            <person name="Ulrich L.E."/>
            <person name="Elkins J.G."/>
            <person name="Mavromatis K."/>
            <person name="Sun H."/>
            <person name="Land M."/>
            <person name="Lapidus A."/>
            <person name="Lucas S."/>
            <person name="Barry K."/>
            <person name="Huber H."/>
            <person name="Zhulin I.B."/>
            <person name="Whitman W.B."/>
            <person name="Mukhopadhyay B."/>
            <person name="Woese C."/>
            <person name="Bristow J."/>
            <person name="Kyrpides N."/>
        </authorList>
    </citation>
    <scope>NUCLEOTIDE SEQUENCE [LARGE SCALE GENOMIC DNA]</scope>
    <source>
        <strain evidence="4">ATCC 43588 / DSM 3639 / JCM 9404 / F1</strain>
    </source>
</reference>
<sequence>MNNSAPIDEEIEKNPKRRLLELLRILASFYSFRKLEEKLGIPMQTLWKYYMLKTIPEKQTAIKILQKIKDAGILDEIVREISYEITDPISILSNRGILELAAYKASEIARQNNITDIISLPDSYSATIAFLASLYTRNNVCLADPSYIESDSICMVLKEAYRARPLCISRRCLSRKNKVLLIESIYVPGSIQAIHTFLQKNRAHLTCAYIVYGDPVEIKEDIKQIAEKPHVEVLITKKHIPSKTK</sequence>
<dbReference type="GO" id="GO:0016740">
    <property type="term" value="F:transferase activity"/>
    <property type="evidence" value="ECO:0007669"/>
    <property type="project" value="UniProtKB-KW"/>
</dbReference>
<protein>
    <submittedName>
        <fullName evidence="3">Uncharacterized protein</fullName>
    </submittedName>
</protein>
<accession>A3DLV0</accession>